<dbReference type="PROSITE" id="PS50096">
    <property type="entry name" value="IQ"/>
    <property type="match status" value="2"/>
</dbReference>
<organism evidence="7 8">
    <name type="scientific">Tanacetum coccineum</name>
    <dbReference type="NCBI Taxonomy" id="301880"/>
    <lineage>
        <taxon>Eukaryota</taxon>
        <taxon>Viridiplantae</taxon>
        <taxon>Streptophyta</taxon>
        <taxon>Embryophyta</taxon>
        <taxon>Tracheophyta</taxon>
        <taxon>Spermatophyta</taxon>
        <taxon>Magnoliopsida</taxon>
        <taxon>eudicotyledons</taxon>
        <taxon>Gunneridae</taxon>
        <taxon>Pentapetalae</taxon>
        <taxon>asterids</taxon>
        <taxon>campanulids</taxon>
        <taxon>Asterales</taxon>
        <taxon>Asteraceae</taxon>
        <taxon>Asteroideae</taxon>
        <taxon>Anthemideae</taxon>
        <taxon>Anthemidinae</taxon>
        <taxon>Tanacetum</taxon>
    </lineage>
</organism>
<evidence type="ECO:0000259" key="6">
    <source>
        <dbReference type="Pfam" id="PF13178"/>
    </source>
</evidence>
<feature type="coiled-coil region" evidence="4">
    <location>
        <begin position="318"/>
        <end position="345"/>
    </location>
</feature>
<keyword evidence="8" id="KW-1185">Reference proteome</keyword>
<dbReference type="PANTHER" id="PTHR32295:SF33">
    <property type="entry name" value="PROTEIN IQ-DOMAIN 21"/>
    <property type="match status" value="1"/>
</dbReference>
<dbReference type="CDD" id="cd23767">
    <property type="entry name" value="IQCD"/>
    <property type="match status" value="1"/>
</dbReference>
<feature type="compositionally biased region" description="Polar residues" evidence="5">
    <location>
        <begin position="470"/>
        <end position="510"/>
    </location>
</feature>
<comment type="caution">
    <text evidence="7">The sequence shown here is derived from an EMBL/GenBank/DDBJ whole genome shotgun (WGS) entry which is preliminary data.</text>
</comment>
<gene>
    <name evidence="7" type="ORF">Tco_1045821</name>
</gene>
<evidence type="ECO:0000256" key="2">
    <source>
        <dbReference type="ARBA" id="ARBA00024341"/>
    </source>
</evidence>
<evidence type="ECO:0000256" key="3">
    <source>
        <dbReference type="ARBA" id="ARBA00024378"/>
    </source>
</evidence>
<dbReference type="EMBL" id="BQNB010018867">
    <property type="protein sequence ID" value="GJT79096.1"/>
    <property type="molecule type" value="Genomic_DNA"/>
</dbReference>
<comment type="similarity">
    <text evidence="2">Belongs to the IQD family.</text>
</comment>
<reference evidence="7" key="1">
    <citation type="journal article" date="2022" name="Int. J. Mol. Sci.">
        <title>Draft Genome of Tanacetum Coccineum: Genomic Comparison of Closely Related Tanacetum-Family Plants.</title>
        <authorList>
            <person name="Yamashiro T."/>
            <person name="Shiraishi A."/>
            <person name="Nakayama K."/>
            <person name="Satake H."/>
        </authorList>
    </citation>
    <scope>NUCLEOTIDE SEQUENCE</scope>
</reference>
<evidence type="ECO:0000313" key="8">
    <source>
        <dbReference type="Proteomes" id="UP001151760"/>
    </source>
</evidence>
<feature type="region of interest" description="Disordered" evidence="5">
    <location>
        <begin position="470"/>
        <end position="585"/>
    </location>
</feature>
<protein>
    <submittedName>
        <fullName evidence="7">Protein IQ-DOMAIN 1</fullName>
    </submittedName>
</protein>
<evidence type="ECO:0000256" key="5">
    <source>
        <dbReference type="SAM" id="MobiDB-lite"/>
    </source>
</evidence>
<evidence type="ECO:0000313" key="7">
    <source>
        <dbReference type="EMBL" id="GJT79096.1"/>
    </source>
</evidence>
<dbReference type="InterPro" id="IPR000048">
    <property type="entry name" value="IQ_motif_EF-hand-BS"/>
</dbReference>
<keyword evidence="4" id="KW-0175">Coiled coil</keyword>
<dbReference type="PANTHER" id="PTHR32295">
    <property type="entry name" value="IQ-DOMAIN 5-RELATED"/>
    <property type="match status" value="1"/>
</dbReference>
<accession>A0ABQ5GTX4</accession>
<keyword evidence="1" id="KW-0112">Calmodulin-binding</keyword>
<evidence type="ECO:0000256" key="1">
    <source>
        <dbReference type="ARBA" id="ARBA00022860"/>
    </source>
</evidence>
<dbReference type="Pfam" id="PF13178">
    <property type="entry name" value="DUF4005"/>
    <property type="match status" value="1"/>
</dbReference>
<comment type="subunit">
    <text evidence="3">Binds to multiple calmodulin (CaM) in the presence of Ca(2+) and CaM-like proteins.</text>
</comment>
<name>A0ABQ5GTX4_9ASTR</name>
<proteinExistence type="inferred from homology"/>
<evidence type="ECO:0000256" key="4">
    <source>
        <dbReference type="SAM" id="Coils"/>
    </source>
</evidence>
<feature type="domain" description="DUF4005" evidence="6">
    <location>
        <begin position="462"/>
        <end position="518"/>
    </location>
</feature>
<dbReference type="SMART" id="SM00015">
    <property type="entry name" value="IQ"/>
    <property type="match status" value="2"/>
</dbReference>
<dbReference type="InterPro" id="IPR025064">
    <property type="entry name" value="DUF4005"/>
</dbReference>
<feature type="region of interest" description="Disordered" evidence="5">
    <location>
        <begin position="191"/>
        <end position="212"/>
    </location>
</feature>
<dbReference type="Gene3D" id="1.20.5.190">
    <property type="match status" value="1"/>
</dbReference>
<reference evidence="7" key="2">
    <citation type="submission" date="2022-01" db="EMBL/GenBank/DDBJ databases">
        <authorList>
            <person name="Yamashiro T."/>
            <person name="Shiraishi A."/>
            <person name="Satake H."/>
            <person name="Nakayama K."/>
        </authorList>
    </citation>
    <scope>NUCLEOTIDE SEQUENCE</scope>
</reference>
<dbReference type="Pfam" id="PF00612">
    <property type="entry name" value="IQ"/>
    <property type="match status" value="2"/>
</dbReference>
<dbReference type="Proteomes" id="UP001151760">
    <property type="component" value="Unassembled WGS sequence"/>
</dbReference>
<sequence length="585" mass="64992">MMWWGGGKMAAEPQLLEAAGMMYGEAVVWCWLRWGGGCGGEGGGSGGGWWRLVLTSAAVSVEEAEGGGRVREMGDDWRVGWRVWLVRIRVDPEMSNSFMSRSENAGKTFPWLVASMGGRRVGAGFLGKMEEEDDVVTFFAAKMGKKGSGWFSTVKRVFKPSSKDFNDKNAFRKENAADKRQEDTPEVVSFEHFPTESSPEVTNEERDDDQLSRVGEDRNHAIAVAVATAAAAEAAVAAAQAAAKVVRLAGYGRHSKEERAAILIQSYYRGYLSRRALRALKGLVRLQALVRGHNVRKQAQMTMRCMQALVRVQARVRARRLELTHEKLHKKVEDEERVIAQTKARDNRNQSIEKIKESNLRRHDAEMKRERALAYAFAYQQEQRQQHFLHPDSGNAMLYPNDNGKQQWGWNWLESWMASQPYHTRPIGINDGSYMTPPTNDDVSVKTVEMDLATPVSSEYITTGRLSGETFDSAQHSQSQRQSTSDQVPSYMAPTQSAKAKVRAQNSGKNKGQPMKKGALSFDTSSSGGNVPYQVPRSPSPNPKGYTNGANGVRGQSRWSTGYSPDSSGGDDGSMGRYGWRNHFG</sequence>